<dbReference type="InterPro" id="IPR040079">
    <property type="entry name" value="Glutathione_S-Trfase"/>
</dbReference>
<sequence length="225" mass="25711">MMGLDAMNISLTEVDVDMDQAEHRSPEIVAMNPLQTLPILKDKELILYDSHAITMYIASLYCEDTKLLPSNPASRALIDQLFHYDGGILYPHYRSCAYPILYENCRFVMPQQTKEVEYAYQELETLLKGRSWFSGTYMSLADIAIVATVSTLNVLVPVNKERYPVLFSWMFRMSQKPFYTTGNLKGLNEFTKRIDTGNVKDLQELKKSPRSSVTRRSTGGKLVDN</sequence>
<dbReference type="PANTHER" id="PTHR43969:SF9">
    <property type="entry name" value="GLUTATHIONE S TRANSFERASE D10, ISOFORM A-RELATED"/>
    <property type="match status" value="1"/>
</dbReference>
<evidence type="ECO:0000313" key="6">
    <source>
        <dbReference type="Proteomes" id="UP001652582"/>
    </source>
</evidence>
<feature type="region of interest" description="Disordered" evidence="3">
    <location>
        <begin position="205"/>
        <end position="225"/>
    </location>
</feature>
<dbReference type="SUPFAM" id="SSF47616">
    <property type="entry name" value="GST C-terminal domain-like"/>
    <property type="match status" value="1"/>
</dbReference>
<feature type="domain" description="GST C-terminal" evidence="5">
    <location>
        <begin position="71"/>
        <end position="198"/>
    </location>
</feature>
<dbReference type="GeneID" id="112044849"/>
<name>A0ABM3LXA5_BICAN</name>
<dbReference type="InterPro" id="IPR010987">
    <property type="entry name" value="Glutathione-S-Trfase_C-like"/>
</dbReference>
<dbReference type="Pfam" id="PF00043">
    <property type="entry name" value="GST_C"/>
    <property type="match status" value="1"/>
</dbReference>
<dbReference type="SUPFAM" id="SSF52833">
    <property type="entry name" value="Thioredoxin-like"/>
    <property type="match status" value="1"/>
</dbReference>
<feature type="domain" description="GST N-terminal" evidence="4">
    <location>
        <begin position="1"/>
        <end position="65"/>
    </location>
</feature>
<dbReference type="Gene3D" id="3.40.30.10">
    <property type="entry name" value="Glutaredoxin"/>
    <property type="match status" value="1"/>
</dbReference>
<reference evidence="7" key="1">
    <citation type="submission" date="2025-08" db="UniProtKB">
        <authorList>
            <consortium name="RefSeq"/>
        </authorList>
    </citation>
    <scope>IDENTIFICATION</scope>
</reference>
<dbReference type="InterPro" id="IPR036249">
    <property type="entry name" value="Thioredoxin-like_sf"/>
</dbReference>
<dbReference type="InterPro" id="IPR004046">
    <property type="entry name" value="GST_C"/>
</dbReference>
<evidence type="ECO:0000259" key="4">
    <source>
        <dbReference type="PROSITE" id="PS50404"/>
    </source>
</evidence>
<protein>
    <submittedName>
        <fullName evidence="7">Glutathione S-transferase 1-like</fullName>
    </submittedName>
</protein>
<dbReference type="PANTHER" id="PTHR43969">
    <property type="entry name" value="GLUTATHIONE S TRANSFERASE D10, ISOFORM A-RELATED"/>
    <property type="match status" value="1"/>
</dbReference>
<organism evidence="6 7">
    <name type="scientific">Bicyclus anynana</name>
    <name type="common">Squinting bush brown butterfly</name>
    <dbReference type="NCBI Taxonomy" id="110368"/>
    <lineage>
        <taxon>Eukaryota</taxon>
        <taxon>Metazoa</taxon>
        <taxon>Ecdysozoa</taxon>
        <taxon>Arthropoda</taxon>
        <taxon>Hexapoda</taxon>
        <taxon>Insecta</taxon>
        <taxon>Pterygota</taxon>
        <taxon>Neoptera</taxon>
        <taxon>Endopterygota</taxon>
        <taxon>Lepidoptera</taxon>
        <taxon>Glossata</taxon>
        <taxon>Ditrysia</taxon>
        <taxon>Papilionoidea</taxon>
        <taxon>Nymphalidae</taxon>
        <taxon>Satyrinae</taxon>
        <taxon>Satyrini</taxon>
        <taxon>Mycalesina</taxon>
        <taxon>Bicyclus</taxon>
    </lineage>
</organism>
<dbReference type="Pfam" id="PF02798">
    <property type="entry name" value="GST_N"/>
    <property type="match status" value="1"/>
</dbReference>
<evidence type="ECO:0000256" key="3">
    <source>
        <dbReference type="SAM" id="MobiDB-lite"/>
    </source>
</evidence>
<comment type="subunit">
    <text evidence="1">Homodimer.</text>
</comment>
<evidence type="ECO:0000256" key="2">
    <source>
        <dbReference type="RuleBase" id="RU003494"/>
    </source>
</evidence>
<evidence type="ECO:0000313" key="7">
    <source>
        <dbReference type="RefSeq" id="XP_052743652.1"/>
    </source>
</evidence>
<dbReference type="InterPro" id="IPR036282">
    <property type="entry name" value="Glutathione-S-Trfase_C_sf"/>
</dbReference>
<dbReference type="CDD" id="cd03177">
    <property type="entry name" value="GST_C_Delta_Epsilon"/>
    <property type="match status" value="1"/>
</dbReference>
<dbReference type="InterPro" id="IPR004045">
    <property type="entry name" value="Glutathione_S-Trfase_N"/>
</dbReference>
<dbReference type="SFLD" id="SFLDS00019">
    <property type="entry name" value="Glutathione_Transferase_(cytos"/>
    <property type="match status" value="1"/>
</dbReference>
<accession>A0ABM3LXA5</accession>
<dbReference type="PROSITE" id="PS50405">
    <property type="entry name" value="GST_CTER"/>
    <property type="match status" value="1"/>
</dbReference>
<evidence type="ECO:0000259" key="5">
    <source>
        <dbReference type="PROSITE" id="PS50405"/>
    </source>
</evidence>
<dbReference type="PROSITE" id="PS50404">
    <property type="entry name" value="GST_NTER"/>
    <property type="match status" value="1"/>
</dbReference>
<comment type="similarity">
    <text evidence="2">Belongs to the GST superfamily.</text>
</comment>
<dbReference type="SFLD" id="SFLDG00358">
    <property type="entry name" value="Main_(cytGST)"/>
    <property type="match status" value="1"/>
</dbReference>
<gene>
    <name evidence="7" type="primary">LOC112044849</name>
</gene>
<proteinExistence type="inferred from homology"/>
<dbReference type="RefSeq" id="XP_052743652.1">
    <property type="nucleotide sequence ID" value="XM_052887692.1"/>
</dbReference>
<evidence type="ECO:0000256" key="1">
    <source>
        <dbReference type="ARBA" id="ARBA00011738"/>
    </source>
</evidence>
<keyword evidence="6" id="KW-1185">Reference proteome</keyword>
<dbReference type="Proteomes" id="UP001652582">
    <property type="component" value="Chromosome 20"/>
</dbReference>
<dbReference type="Gene3D" id="1.20.1050.10">
    <property type="match status" value="1"/>
</dbReference>